<keyword evidence="9" id="KW-0862">Zinc</keyword>
<dbReference type="InterPro" id="IPR015886">
    <property type="entry name" value="H2TH_FPG"/>
</dbReference>
<dbReference type="InterPro" id="IPR020629">
    <property type="entry name" value="FPG_Glyclase"/>
</dbReference>
<evidence type="ECO:0000256" key="4">
    <source>
        <dbReference type="ARBA" id="ARBA00011245"/>
    </source>
</evidence>
<dbReference type="Pfam" id="PF01149">
    <property type="entry name" value="Fapy_DNA_glyco"/>
    <property type="match status" value="1"/>
</dbReference>
<comment type="subunit">
    <text evidence="4">Monomer.</text>
</comment>
<dbReference type="GO" id="GO:0034039">
    <property type="term" value="F:8-oxo-7,8-dihydroguanine DNA N-glycosylase activity"/>
    <property type="evidence" value="ECO:0007669"/>
    <property type="project" value="TreeGrafter"/>
</dbReference>
<evidence type="ECO:0000256" key="15">
    <source>
        <dbReference type="ARBA" id="ARBA00044632"/>
    </source>
</evidence>
<dbReference type="EC" id="3.2.2.23" evidence="17"/>
<dbReference type="EC" id="4.2.99.18" evidence="17"/>
<dbReference type="RefSeq" id="WP_167703205.1">
    <property type="nucleotide sequence ID" value="NZ_CP118168.1"/>
</dbReference>
<evidence type="ECO:0000256" key="13">
    <source>
        <dbReference type="ARBA" id="ARBA00023268"/>
    </source>
</evidence>
<dbReference type="InterPro" id="IPR012319">
    <property type="entry name" value="FPG_cat"/>
</dbReference>
<comment type="similarity">
    <text evidence="3">Belongs to the FPG family.</text>
</comment>
<evidence type="ECO:0000256" key="8">
    <source>
        <dbReference type="ARBA" id="ARBA00022801"/>
    </source>
</evidence>
<dbReference type="SUPFAM" id="SSF46946">
    <property type="entry name" value="S13-like H2TH domain"/>
    <property type="match status" value="1"/>
</dbReference>
<comment type="caution">
    <text evidence="17">The sequence shown here is derived from an EMBL/GenBank/DDBJ whole genome shotgun (WGS) entry which is preliminary data.</text>
</comment>
<comment type="catalytic activity">
    <reaction evidence="1">
        <text>Hydrolysis of DNA containing ring-opened 7-methylguanine residues, releasing 2,6-diamino-4-hydroxy-5-(N-methyl)formamidopyrimidine.</text>
        <dbReference type="EC" id="3.2.2.23"/>
    </reaction>
</comment>
<dbReference type="SMART" id="SM01232">
    <property type="entry name" value="H2TH"/>
    <property type="match status" value="1"/>
</dbReference>
<evidence type="ECO:0000256" key="3">
    <source>
        <dbReference type="ARBA" id="ARBA00009409"/>
    </source>
</evidence>
<dbReference type="GO" id="GO:0003684">
    <property type="term" value="F:damaged DNA binding"/>
    <property type="evidence" value="ECO:0007669"/>
    <property type="project" value="InterPro"/>
</dbReference>
<evidence type="ECO:0000256" key="12">
    <source>
        <dbReference type="ARBA" id="ARBA00023239"/>
    </source>
</evidence>
<keyword evidence="8 17" id="KW-0378">Hydrolase</keyword>
<evidence type="ECO:0000256" key="1">
    <source>
        <dbReference type="ARBA" id="ARBA00001668"/>
    </source>
</evidence>
<keyword evidence="18" id="KW-1185">Reference proteome</keyword>
<keyword evidence="7" id="KW-0863">Zinc-finger</keyword>
<dbReference type="PANTHER" id="PTHR22993:SF9">
    <property type="entry name" value="FORMAMIDOPYRIMIDINE-DNA GLYCOSYLASE"/>
    <property type="match status" value="1"/>
</dbReference>
<dbReference type="NCBIfam" id="TIGR00577">
    <property type="entry name" value="fpg"/>
    <property type="match status" value="1"/>
</dbReference>
<keyword evidence="14 17" id="KW-0326">Glycosidase</keyword>
<organism evidence="17 18">
    <name type="scientific">Entomospira nematocerorum</name>
    <dbReference type="NCBI Taxonomy" id="2719987"/>
    <lineage>
        <taxon>Bacteria</taxon>
        <taxon>Pseudomonadati</taxon>
        <taxon>Spirochaetota</taxon>
        <taxon>Spirochaetia</taxon>
        <taxon>Spirochaetales</taxon>
        <taxon>Spirochaetaceae</taxon>
        <taxon>Entomospira</taxon>
    </lineage>
</organism>
<gene>
    <name evidence="17" type="primary">mutM</name>
    <name evidence="17" type="ORF">HCT46_02300</name>
</gene>
<evidence type="ECO:0000256" key="6">
    <source>
        <dbReference type="ARBA" id="ARBA00022763"/>
    </source>
</evidence>
<dbReference type="InterPro" id="IPR010979">
    <property type="entry name" value="Ribosomal_uS13-like_H2TH"/>
</dbReference>
<evidence type="ECO:0000259" key="16">
    <source>
        <dbReference type="PROSITE" id="PS51068"/>
    </source>
</evidence>
<evidence type="ECO:0000256" key="2">
    <source>
        <dbReference type="ARBA" id="ARBA00001947"/>
    </source>
</evidence>
<dbReference type="InterPro" id="IPR035937">
    <property type="entry name" value="FPG_N"/>
</dbReference>
<accession>A0A968GBJ2</accession>
<evidence type="ECO:0000256" key="7">
    <source>
        <dbReference type="ARBA" id="ARBA00022771"/>
    </source>
</evidence>
<evidence type="ECO:0000256" key="5">
    <source>
        <dbReference type="ARBA" id="ARBA00022723"/>
    </source>
</evidence>
<dbReference type="Proteomes" id="UP000752013">
    <property type="component" value="Unassembled WGS sequence"/>
</dbReference>
<keyword evidence="6" id="KW-0227">DNA damage</keyword>
<dbReference type="GO" id="GO:0008270">
    <property type="term" value="F:zinc ion binding"/>
    <property type="evidence" value="ECO:0007669"/>
    <property type="project" value="UniProtKB-KW"/>
</dbReference>
<dbReference type="NCBIfam" id="NF002211">
    <property type="entry name" value="PRK01103.1"/>
    <property type="match status" value="1"/>
</dbReference>
<dbReference type="Pfam" id="PF06831">
    <property type="entry name" value="H2TH"/>
    <property type="match status" value="1"/>
</dbReference>
<evidence type="ECO:0000256" key="11">
    <source>
        <dbReference type="ARBA" id="ARBA00023204"/>
    </source>
</evidence>
<evidence type="ECO:0000313" key="18">
    <source>
        <dbReference type="Proteomes" id="UP000752013"/>
    </source>
</evidence>
<dbReference type="SUPFAM" id="SSF81624">
    <property type="entry name" value="N-terminal domain of MutM-like DNA repair proteins"/>
    <property type="match status" value="1"/>
</dbReference>
<sequence>MPELPEVESVRQALLPYIHQTISHVTIHDPWLRETIPSDLPEKLTGKKLLNIQRISKYLIWQIEEAPALLLHLGMSGRIEGRYKEEKHDKASWHFLNTSLPPLYFNDARRFGLILWSHLYKMPHLGPEPLTETFTPEYLSQILSKKMTAIKIALLDQAIIAGLGNIYVCEALYHSGISPLRLANTITTQECIKLHKAINQVIERAIMLSGSTWRDYRKPDGESGLFQNEFMVYDREGELTEHGVVVRIKQAGRSTYYCPYHQT</sequence>
<dbReference type="Gene3D" id="3.20.190.10">
    <property type="entry name" value="MutM-like, N-terminal"/>
    <property type="match status" value="1"/>
</dbReference>
<keyword evidence="13" id="KW-0511">Multifunctional enzyme</keyword>
<comment type="catalytic activity">
    <reaction evidence="15">
        <text>2'-deoxyribonucleotide-(2'-deoxyribose 5'-phosphate)-2'-deoxyribonucleotide-DNA = a 3'-end 2'-deoxyribonucleotide-(2,3-dehydro-2,3-deoxyribose 5'-phosphate)-DNA + a 5'-end 5'-phospho-2'-deoxyribonucleoside-DNA + H(+)</text>
        <dbReference type="Rhea" id="RHEA:66592"/>
        <dbReference type="Rhea" id="RHEA-COMP:13180"/>
        <dbReference type="Rhea" id="RHEA-COMP:16897"/>
        <dbReference type="Rhea" id="RHEA-COMP:17067"/>
        <dbReference type="ChEBI" id="CHEBI:15378"/>
        <dbReference type="ChEBI" id="CHEBI:136412"/>
        <dbReference type="ChEBI" id="CHEBI:157695"/>
        <dbReference type="ChEBI" id="CHEBI:167181"/>
        <dbReference type="EC" id="4.2.99.18"/>
    </reaction>
</comment>
<keyword evidence="11" id="KW-0234">DNA repair</keyword>
<evidence type="ECO:0000313" key="17">
    <source>
        <dbReference type="EMBL" id="NIZ46754.1"/>
    </source>
</evidence>
<dbReference type="GO" id="GO:0006284">
    <property type="term" value="P:base-excision repair"/>
    <property type="evidence" value="ECO:0007669"/>
    <property type="project" value="InterPro"/>
</dbReference>
<dbReference type="EMBL" id="JAATLK010000001">
    <property type="protein sequence ID" value="NIZ46754.1"/>
    <property type="molecule type" value="Genomic_DNA"/>
</dbReference>
<dbReference type="PROSITE" id="PS51068">
    <property type="entry name" value="FPG_CAT"/>
    <property type="match status" value="1"/>
</dbReference>
<evidence type="ECO:0000256" key="9">
    <source>
        <dbReference type="ARBA" id="ARBA00022833"/>
    </source>
</evidence>
<dbReference type="SUPFAM" id="SSF57716">
    <property type="entry name" value="Glucocorticoid receptor-like (DNA-binding domain)"/>
    <property type="match status" value="1"/>
</dbReference>
<dbReference type="PANTHER" id="PTHR22993">
    <property type="entry name" value="FORMAMIDOPYRIMIDINE-DNA GLYCOSYLASE"/>
    <property type="match status" value="1"/>
</dbReference>
<dbReference type="SMART" id="SM00898">
    <property type="entry name" value="Fapy_DNA_glyco"/>
    <property type="match status" value="1"/>
</dbReference>
<keyword evidence="10" id="KW-0238">DNA-binding</keyword>
<evidence type="ECO:0000256" key="10">
    <source>
        <dbReference type="ARBA" id="ARBA00023125"/>
    </source>
</evidence>
<dbReference type="CDD" id="cd08966">
    <property type="entry name" value="EcFpg-like_N"/>
    <property type="match status" value="1"/>
</dbReference>
<protein>
    <submittedName>
        <fullName evidence="17">Bifunctional DNA-formamidopyrimidine glycosylase/DNA-(Apurinic or apyrimidinic site) lyase</fullName>
        <ecNumber evidence="17">3.2.2.23</ecNumber>
        <ecNumber evidence="17">4.2.99.18</ecNumber>
    </submittedName>
</protein>
<reference evidence="17" key="1">
    <citation type="submission" date="2020-03" db="EMBL/GenBank/DDBJ databases">
        <title>Spirochaetal bacteria isolated from arthropods constitute a novel genus Entomospira genus novum within the order Spirochaetales.</title>
        <authorList>
            <person name="Grana-Miraglia L."/>
            <person name="Sikutova S."/>
            <person name="Fingerle V."/>
            <person name="Sing A."/>
            <person name="Castillo-Ramirez S."/>
            <person name="Margos G."/>
            <person name="Rudolf I."/>
        </authorList>
    </citation>
    <scope>NUCLEOTIDE SEQUENCE</scope>
    <source>
        <strain evidence="17">BR208</strain>
    </source>
</reference>
<evidence type="ECO:0000256" key="14">
    <source>
        <dbReference type="ARBA" id="ARBA00023295"/>
    </source>
</evidence>
<dbReference type="AlphaFoldDB" id="A0A968GBJ2"/>
<feature type="domain" description="Formamidopyrimidine-DNA glycosylase catalytic" evidence="16">
    <location>
        <begin position="2"/>
        <end position="112"/>
    </location>
</feature>
<dbReference type="GO" id="GO:0140078">
    <property type="term" value="F:class I DNA-(apurinic or apyrimidinic site) endonuclease activity"/>
    <property type="evidence" value="ECO:0007669"/>
    <property type="project" value="UniProtKB-EC"/>
</dbReference>
<proteinExistence type="inferred from homology"/>
<dbReference type="FunFam" id="1.10.8.50:FF:000003">
    <property type="entry name" value="Formamidopyrimidine-DNA glycosylase"/>
    <property type="match status" value="1"/>
</dbReference>
<name>A0A968GBJ2_9SPIO</name>
<dbReference type="Gene3D" id="1.10.8.50">
    <property type="match status" value="1"/>
</dbReference>
<keyword evidence="5" id="KW-0479">Metal-binding</keyword>
<comment type="cofactor">
    <cofactor evidence="2">
        <name>Zn(2+)</name>
        <dbReference type="ChEBI" id="CHEBI:29105"/>
    </cofactor>
</comment>
<keyword evidence="12 17" id="KW-0456">Lyase</keyword>